<reference evidence="3 4" key="1">
    <citation type="submission" date="2014-03" db="EMBL/GenBank/DDBJ databases">
        <title>Genomics of Bifidobacteria.</title>
        <authorList>
            <person name="Ventura M."/>
            <person name="Milani C."/>
            <person name="Lugli G.A."/>
        </authorList>
    </citation>
    <scope>NUCLEOTIDE SEQUENCE [LARGE SCALE GENOMIC DNA]</scope>
    <source>
        <strain evidence="4">JCM 15918</strain>
    </source>
</reference>
<keyword evidence="1" id="KW-0175">Coiled coil</keyword>
<feature type="coiled-coil region" evidence="1">
    <location>
        <begin position="36"/>
        <end position="70"/>
    </location>
</feature>
<evidence type="ECO:0000313" key="4">
    <source>
        <dbReference type="Proteomes" id="UP000029091"/>
    </source>
</evidence>
<dbReference type="RefSeq" id="WP_033499144.1">
    <property type="nucleotide sequence ID" value="NZ_JDUX01000001.1"/>
</dbReference>
<feature type="region of interest" description="Disordered" evidence="2">
    <location>
        <begin position="229"/>
        <end position="250"/>
    </location>
</feature>
<accession>A0A087DMQ5</accession>
<protein>
    <submittedName>
        <fullName evidence="3">Uncharacterized protein</fullName>
    </submittedName>
</protein>
<dbReference type="AlphaFoldDB" id="A0A087DMQ5"/>
<sequence>MTDKNTADKHAIDNNVAQGIAAYIDYLNQLHVSTLMDTLRQILNNETGQLKDLAERQANALRNLDLANQNVMNIVNSGRGGENGMHGFIAEFAQTGIANARRAFEGLEKSTITLNNNGPADLLINGKPVQVKFYANLMNELKTSAEYRSMDMMFSKDHMDVFRAVMHGDKEVFLNGQPLTSNQVQKIKQIIEEESNIRGLSWDKWMQSSVLKYDQVQREAIDRTFTEETDNIKRQTSEQKSEISNKANTDKAAAYHKAQPNLGEANKAAGVGAAIQGGLNFGIFVYQKHEEGKEIWQFTAEDWKEGGVKTAEGAFKGGFSGYAIYGLTNVCHLSAPSAGAIASGTFGLIDAVMKFRSGEIDDDGFLSLVTINALDATGAAVGAAIGQTLIPVPVVGALIGSIVASNVLGLGKNILSARERAIIAEYQRKADLFVANLDVQYAQILETLLDKYRKLGELQTYAFNLDLNIQLRFAASVDLARFIGVSETEILHNEAEIDDFFL</sequence>
<proteinExistence type="predicted"/>
<dbReference type="Proteomes" id="UP000029091">
    <property type="component" value="Unassembled WGS sequence"/>
</dbReference>
<evidence type="ECO:0000256" key="1">
    <source>
        <dbReference type="SAM" id="Coils"/>
    </source>
</evidence>
<organism evidence="3 4">
    <name type="scientific">Bifidobacterium adolescentis JCM 15918</name>
    <dbReference type="NCBI Taxonomy" id="1437612"/>
    <lineage>
        <taxon>Bacteria</taxon>
        <taxon>Bacillati</taxon>
        <taxon>Actinomycetota</taxon>
        <taxon>Actinomycetes</taxon>
        <taxon>Bifidobacteriales</taxon>
        <taxon>Bifidobacteriaceae</taxon>
        <taxon>Bifidobacterium</taxon>
    </lineage>
</organism>
<evidence type="ECO:0000313" key="3">
    <source>
        <dbReference type="EMBL" id="KFI96805.1"/>
    </source>
</evidence>
<name>A0A087DMQ5_BIFAD</name>
<evidence type="ECO:0000256" key="2">
    <source>
        <dbReference type="SAM" id="MobiDB-lite"/>
    </source>
</evidence>
<gene>
    <name evidence="3" type="ORF">BSTER_0648</name>
</gene>
<feature type="compositionally biased region" description="Basic and acidic residues" evidence="2">
    <location>
        <begin position="229"/>
        <end position="243"/>
    </location>
</feature>
<comment type="caution">
    <text evidence="3">The sequence shown here is derived from an EMBL/GenBank/DDBJ whole genome shotgun (WGS) entry which is preliminary data.</text>
</comment>
<dbReference type="EMBL" id="JGZQ01000008">
    <property type="protein sequence ID" value="KFI96805.1"/>
    <property type="molecule type" value="Genomic_DNA"/>
</dbReference>